<sequence length="95" mass="10679">MAVCVDIVGYARSLFDRPRYSFEARRGFTLKGLMEELSKLARPDFRKRIYDAATGKMNEHIAVFINSREARSLRGLDTELKDGDVVTILPPMAGG</sequence>
<dbReference type="RefSeq" id="WP_012899409.1">
    <property type="nucleotide sequence ID" value="NC_013665.1"/>
</dbReference>
<dbReference type="SUPFAM" id="SSF54285">
    <property type="entry name" value="MoaD/ThiS"/>
    <property type="match status" value="1"/>
</dbReference>
<dbReference type="AlphaFoldDB" id="D1YWA7"/>
<dbReference type="Gene3D" id="3.10.20.30">
    <property type="match status" value="1"/>
</dbReference>
<evidence type="ECO:0008006" key="3">
    <source>
        <dbReference type="Google" id="ProtNLM"/>
    </source>
</evidence>
<dbReference type="InterPro" id="IPR003749">
    <property type="entry name" value="ThiS/MoaD-like"/>
</dbReference>
<dbReference type="InterPro" id="IPR052045">
    <property type="entry name" value="Sulfur_Carrier/Prot_Modifier"/>
</dbReference>
<dbReference type="STRING" id="304371.MCP_0657"/>
<dbReference type="InParanoid" id="D1YWA7"/>
<organism evidence="1 2">
    <name type="scientific">Methanocella paludicola (strain DSM 17711 / JCM 13418 / NBRC 101707 / SANAE)</name>
    <dbReference type="NCBI Taxonomy" id="304371"/>
    <lineage>
        <taxon>Archaea</taxon>
        <taxon>Methanobacteriati</taxon>
        <taxon>Methanobacteriota</taxon>
        <taxon>Stenosarchaea group</taxon>
        <taxon>Methanomicrobia</taxon>
        <taxon>Methanocellales</taxon>
        <taxon>Methanocellaceae</taxon>
        <taxon>Methanocella</taxon>
    </lineage>
</organism>
<accession>D1YWA7</accession>
<dbReference type="Proteomes" id="UP000001882">
    <property type="component" value="Chromosome"/>
</dbReference>
<dbReference type="InterPro" id="IPR012675">
    <property type="entry name" value="Beta-grasp_dom_sf"/>
</dbReference>
<reference evidence="2" key="3">
    <citation type="journal article" date="2011" name="PLoS ONE">
        <title>Genome sequence of a mesophilic hydrogenotrophic methanogen Methanocella paludicola, the first cultivated representative of the order Methanocellales.</title>
        <authorList>
            <person name="Sakai S."/>
            <person name="Takaki Y."/>
            <person name="Shimamura S."/>
            <person name="Sekine M."/>
            <person name="Tajima T."/>
            <person name="Kosugi H."/>
            <person name="Ichikawa N."/>
            <person name="Tasumi E."/>
            <person name="Hiraki A.T."/>
            <person name="Shimizu A."/>
            <person name="Kato Y."/>
            <person name="Nishiko R."/>
            <person name="Mori K."/>
            <person name="Fujita N."/>
            <person name="Imachi H."/>
            <person name="Takai K."/>
        </authorList>
    </citation>
    <scope>NUCLEOTIDE SEQUENCE [LARGE SCALE GENOMIC DNA]</scope>
    <source>
        <strain evidence="2">DSM 17711 / JCM 13418 / NBRC 101707 / SANAE</strain>
    </source>
</reference>
<reference evidence="1 2" key="2">
    <citation type="journal article" date="2008" name="Int. J. Syst. Evol. Microbiol.">
        <title>Methanocella paludicola gen. nov., sp. nov., a methane-producing archaeon, the first isolate of the lineage 'Rice Cluster I', and proposal of the new archaeal order Methanocellales ord. nov.</title>
        <authorList>
            <person name="Sakai S."/>
            <person name="Imachi H."/>
            <person name="Hanada S."/>
            <person name="Ohashi A."/>
            <person name="Harada H."/>
            <person name="Kamagata Y."/>
        </authorList>
    </citation>
    <scope>NUCLEOTIDE SEQUENCE [LARGE SCALE GENOMIC DNA]</scope>
    <source>
        <strain evidence="2">DSM 17711 / JCM 13418 / NBRC 101707 / SANAE</strain>
    </source>
</reference>
<dbReference type="InterPro" id="IPR016155">
    <property type="entry name" value="Mopterin_synth/thiamin_S_b"/>
</dbReference>
<dbReference type="eggNOG" id="arCOG00536">
    <property type="taxonomic scope" value="Archaea"/>
</dbReference>
<reference evidence="1 2" key="1">
    <citation type="journal article" date="2007" name="Appl. Environ. Microbiol.">
        <title>Isolation of key methanogens for global methane emission from rice paddy fields: a novel isolate affiliated with the clone cluster rice cluster I.</title>
        <authorList>
            <person name="Sakai S."/>
            <person name="Imachi H."/>
            <person name="Sekiguchi Y."/>
            <person name="Ohashi A."/>
            <person name="Harada H."/>
            <person name="Kamagata Y."/>
        </authorList>
    </citation>
    <scope>NUCLEOTIDE SEQUENCE [LARGE SCALE GENOMIC DNA]</scope>
    <source>
        <strain evidence="2">DSM 17711 / JCM 13418 / NBRC 101707 / SANAE</strain>
    </source>
</reference>
<protein>
    <recommendedName>
        <fullName evidence="3">MoaD/ThiS family protein</fullName>
    </recommendedName>
</protein>
<name>D1YWA7_METPS</name>
<dbReference type="Pfam" id="PF02597">
    <property type="entry name" value="ThiS"/>
    <property type="match status" value="1"/>
</dbReference>
<dbReference type="GeneID" id="8680710"/>
<keyword evidence="2" id="KW-1185">Reference proteome</keyword>
<gene>
    <name evidence="1" type="ordered locus">MCP_0657</name>
</gene>
<dbReference type="KEGG" id="mpd:MCP_0657"/>
<dbReference type="EMBL" id="AP011532">
    <property type="protein sequence ID" value="BAI60729.1"/>
    <property type="molecule type" value="Genomic_DNA"/>
</dbReference>
<dbReference type="PANTHER" id="PTHR38031">
    <property type="entry name" value="SULFUR CARRIER PROTEIN SLR0821-RELATED"/>
    <property type="match status" value="1"/>
</dbReference>
<evidence type="ECO:0000313" key="1">
    <source>
        <dbReference type="EMBL" id="BAI60729.1"/>
    </source>
</evidence>
<proteinExistence type="predicted"/>
<dbReference type="OrthoDB" id="98357at2157"/>
<dbReference type="PANTHER" id="PTHR38031:SF1">
    <property type="entry name" value="SULFUR CARRIER PROTEIN CYSO"/>
    <property type="match status" value="1"/>
</dbReference>
<evidence type="ECO:0000313" key="2">
    <source>
        <dbReference type="Proteomes" id="UP000001882"/>
    </source>
</evidence>